<dbReference type="InterPro" id="IPR057168">
    <property type="entry name" value="DUF7846"/>
</dbReference>
<comment type="subcellular location">
    <subcellularLocation>
        <location evidence="1">Cell membrane</location>
        <topology evidence="1">Multi-pass membrane protein</topology>
    </subcellularLocation>
</comment>
<feature type="transmembrane region" description="Helical" evidence="8">
    <location>
        <begin position="152"/>
        <end position="168"/>
    </location>
</feature>
<dbReference type="EMBL" id="JBHSZQ010000015">
    <property type="protein sequence ID" value="MFC7126101.1"/>
    <property type="molecule type" value="Genomic_DNA"/>
</dbReference>
<protein>
    <submittedName>
        <fullName evidence="11">ArnT family glycosyltransferase</fullName>
        <ecNumber evidence="11">2.4.-.-</ecNumber>
    </submittedName>
</protein>
<evidence type="ECO:0000313" key="11">
    <source>
        <dbReference type="EMBL" id="MFC7126101.1"/>
    </source>
</evidence>
<comment type="caution">
    <text evidence="11">The sequence shown here is derived from an EMBL/GenBank/DDBJ whole genome shotgun (WGS) entry which is preliminary data.</text>
</comment>
<sequence length="727" mass="78472">MTGGDSTQRSRDQRSDLLARIGSVRDRLRSLPPETVAVAVVALGTGVAVFVLASTVFEYHSSNHDEAVYLQQAAMLLDGQLKMAAGDLTDAFHPWFFIEDGGQLYPKYSPVPAAMYALSMALFDEPRVTLAVVAAANTGLVYLLGTAVADRRVGLVSSVLFALSPMAVLTGATFLPYAPTTLFNLIFAVAYLRGVKTGRLRWGVAAGTAIGIAFFARPYTAVLFAVPFILHAVYTAVRALSRDGVRPLPAVVARQGATALSGLVFVGVTLAYNARLTGDPIRFPYEEFAPLDGPGFGRRRILGHSLEYTPEVALRANGFAVRYLTTRWVVAGLLGTLLAVCGAGLFVRTWRRRNSGAVANHRLFTSLSELNLTAGTLLLGTVPTVVLGNVPFWGNYNALGTLSDPTDGLVAQFGPFYHFDLLVPVAVFAAFALVAGWRLLGPALAARVPAISPQRAAVVGILVSLLVVSGVSVALVSTPLDRNAGHAEKYDIAYEPIESTNFENDLVFVPTPYGEWQNHPFQVFRNDPGFDGPVVYALNRDPAENFAVLDAYPDREYHRYTYRGEWTPNPDNYVQPKLESLSVRHGKTLDGKTTVGVPARVEYAHVRLTTDGDGVARYTVDDPSESVATAWSLTGQEATLAATGESVPVDETDTVVVTVTLVQPDGATLTYRQEATVRTMGDRVEVIWPPERMVCPLTTDCGLEGTYLADETQFDGVGFKVTLEARE</sequence>
<keyword evidence="3 11" id="KW-0328">Glycosyltransferase</keyword>
<feature type="transmembrane region" description="Helical" evidence="8">
    <location>
        <begin position="416"/>
        <end position="435"/>
    </location>
</feature>
<dbReference type="Proteomes" id="UP001596414">
    <property type="component" value="Unassembled WGS sequence"/>
</dbReference>
<dbReference type="Pfam" id="PF25230">
    <property type="entry name" value="DUF7846"/>
    <property type="match status" value="1"/>
</dbReference>
<feature type="domain" description="Glycosyltransferase RgtA/B/C/D-like" evidence="9">
    <location>
        <begin position="109"/>
        <end position="236"/>
    </location>
</feature>
<dbReference type="InterPro" id="IPR038731">
    <property type="entry name" value="RgtA/B/C-like"/>
</dbReference>
<dbReference type="GO" id="GO:0005886">
    <property type="term" value="C:plasma membrane"/>
    <property type="evidence" value="ECO:0007669"/>
    <property type="project" value="UniProtKB-SubCell"/>
</dbReference>
<dbReference type="EC" id="2.4.-.-" evidence="11"/>
<evidence type="ECO:0000259" key="9">
    <source>
        <dbReference type="Pfam" id="PF13231"/>
    </source>
</evidence>
<evidence type="ECO:0000313" key="12">
    <source>
        <dbReference type="Proteomes" id="UP001596414"/>
    </source>
</evidence>
<keyword evidence="2" id="KW-1003">Cell membrane</keyword>
<evidence type="ECO:0000259" key="10">
    <source>
        <dbReference type="Pfam" id="PF25230"/>
    </source>
</evidence>
<evidence type="ECO:0000256" key="4">
    <source>
        <dbReference type="ARBA" id="ARBA00022679"/>
    </source>
</evidence>
<evidence type="ECO:0000256" key="6">
    <source>
        <dbReference type="ARBA" id="ARBA00022989"/>
    </source>
</evidence>
<dbReference type="AlphaFoldDB" id="A0ABD5X4I1"/>
<feature type="transmembrane region" description="Helical" evidence="8">
    <location>
        <begin position="456"/>
        <end position="476"/>
    </location>
</feature>
<feature type="transmembrane region" description="Helical" evidence="8">
    <location>
        <begin position="252"/>
        <end position="272"/>
    </location>
</feature>
<feature type="transmembrane region" description="Helical" evidence="8">
    <location>
        <begin position="328"/>
        <end position="350"/>
    </location>
</feature>
<feature type="domain" description="DUF7846" evidence="10">
    <location>
        <begin position="506"/>
        <end position="675"/>
    </location>
</feature>
<feature type="transmembrane region" description="Helical" evidence="8">
    <location>
        <begin position="35"/>
        <end position="57"/>
    </location>
</feature>
<dbReference type="GO" id="GO:0008610">
    <property type="term" value="P:lipid biosynthetic process"/>
    <property type="evidence" value="ECO:0007669"/>
    <property type="project" value="UniProtKB-ARBA"/>
</dbReference>
<gene>
    <name evidence="11" type="ORF">ACFQJ7_08640</name>
</gene>
<feature type="transmembrane region" description="Helical" evidence="8">
    <location>
        <begin position="128"/>
        <end position="145"/>
    </location>
</feature>
<dbReference type="PANTHER" id="PTHR33908:SF11">
    <property type="entry name" value="MEMBRANE PROTEIN"/>
    <property type="match status" value="1"/>
</dbReference>
<proteinExistence type="predicted"/>
<dbReference type="RefSeq" id="WP_267638870.1">
    <property type="nucleotide sequence ID" value="NZ_JAODIY010000044.1"/>
</dbReference>
<evidence type="ECO:0000256" key="2">
    <source>
        <dbReference type="ARBA" id="ARBA00022475"/>
    </source>
</evidence>
<dbReference type="GO" id="GO:0016757">
    <property type="term" value="F:glycosyltransferase activity"/>
    <property type="evidence" value="ECO:0007669"/>
    <property type="project" value="UniProtKB-KW"/>
</dbReference>
<keyword evidence="6 8" id="KW-1133">Transmembrane helix</keyword>
<keyword evidence="5 8" id="KW-0812">Transmembrane</keyword>
<keyword evidence="4 11" id="KW-0808">Transferase</keyword>
<accession>A0ABD5X4I1</accession>
<organism evidence="11 12">
    <name type="scientific">Halovenus rubra</name>
    <dbReference type="NCBI Taxonomy" id="869890"/>
    <lineage>
        <taxon>Archaea</taxon>
        <taxon>Methanobacteriati</taxon>
        <taxon>Methanobacteriota</taxon>
        <taxon>Stenosarchaea group</taxon>
        <taxon>Halobacteria</taxon>
        <taxon>Halobacteriales</taxon>
        <taxon>Haloarculaceae</taxon>
        <taxon>Halovenus</taxon>
    </lineage>
</organism>
<reference evidence="11 12" key="1">
    <citation type="journal article" date="2014" name="Int. J. Syst. Evol. Microbiol.">
        <title>Complete genome sequence of Corynebacterium casei LMG S-19264T (=DSM 44701T), isolated from a smear-ripened cheese.</title>
        <authorList>
            <consortium name="US DOE Joint Genome Institute (JGI-PGF)"/>
            <person name="Walter F."/>
            <person name="Albersmeier A."/>
            <person name="Kalinowski J."/>
            <person name="Ruckert C."/>
        </authorList>
    </citation>
    <scope>NUCLEOTIDE SEQUENCE [LARGE SCALE GENOMIC DNA]</scope>
    <source>
        <strain evidence="11 12">CGMCC 4.7215</strain>
    </source>
</reference>
<keyword evidence="7 8" id="KW-0472">Membrane</keyword>
<evidence type="ECO:0000256" key="7">
    <source>
        <dbReference type="ARBA" id="ARBA00023136"/>
    </source>
</evidence>
<name>A0ABD5X4I1_9EURY</name>
<evidence type="ECO:0000256" key="3">
    <source>
        <dbReference type="ARBA" id="ARBA00022676"/>
    </source>
</evidence>
<evidence type="ECO:0000256" key="1">
    <source>
        <dbReference type="ARBA" id="ARBA00004651"/>
    </source>
</evidence>
<dbReference type="InterPro" id="IPR050297">
    <property type="entry name" value="LipidA_mod_glycosyltrf_83"/>
</dbReference>
<feature type="transmembrane region" description="Helical" evidence="8">
    <location>
        <begin position="222"/>
        <end position="240"/>
    </location>
</feature>
<evidence type="ECO:0000256" key="8">
    <source>
        <dbReference type="SAM" id="Phobius"/>
    </source>
</evidence>
<dbReference type="PANTHER" id="PTHR33908">
    <property type="entry name" value="MANNOSYLTRANSFERASE YKCB-RELATED"/>
    <property type="match status" value="1"/>
</dbReference>
<evidence type="ECO:0000256" key="5">
    <source>
        <dbReference type="ARBA" id="ARBA00022692"/>
    </source>
</evidence>
<feature type="transmembrane region" description="Helical" evidence="8">
    <location>
        <begin position="370"/>
        <end position="396"/>
    </location>
</feature>
<dbReference type="Pfam" id="PF13231">
    <property type="entry name" value="PMT_2"/>
    <property type="match status" value="1"/>
</dbReference>